<dbReference type="InterPro" id="IPR008775">
    <property type="entry name" value="Phytyl_CoA_dOase-like"/>
</dbReference>
<dbReference type="Pfam" id="PF05721">
    <property type="entry name" value="PhyH"/>
    <property type="match status" value="1"/>
</dbReference>
<proteinExistence type="predicted"/>
<gene>
    <name evidence="1" type="ORF">ENSA5_33560</name>
</gene>
<dbReference type="Proteomes" id="UP000237968">
    <property type="component" value="Unassembled WGS sequence"/>
</dbReference>
<evidence type="ECO:0000313" key="1">
    <source>
        <dbReference type="EMBL" id="PRP97520.1"/>
    </source>
</evidence>
<name>A0A2S9XXR5_9BACT</name>
<sequence>MDVAAHTQELVERGYTVFESVYPPEWVAQMRADIEGIHTELGKPNCYAPDSVELAPEINLCAAGMAVRRLLHLRPRWAASILRPEVIAALRGALGHDMTLEIAGCVASDKTRPFFSWHTHVGGVDDGEYHKTGNWPSVNATQRVMTLTYLQELTDDNGPMLIYPRKVGDPLAPPQDPDAHAWAGQVELRVPAGSLVAIDECTWHAVRPKADEGLRMFVGLTYAAREAPVGGWADDKLAELAGAPEASELLRSVLRA</sequence>
<keyword evidence="2" id="KW-1185">Reference proteome</keyword>
<comment type="caution">
    <text evidence="1">The sequence shown here is derived from an EMBL/GenBank/DDBJ whole genome shotgun (WGS) entry which is preliminary data.</text>
</comment>
<dbReference type="RefSeq" id="WP_258182883.1">
    <property type="nucleotide sequence ID" value="NZ_PVNK01000154.1"/>
</dbReference>
<reference evidence="1 2" key="1">
    <citation type="submission" date="2018-03" db="EMBL/GenBank/DDBJ databases">
        <title>Draft Genome Sequences of the Obligatory Marine Myxobacteria Enhygromyxa salina SWB005.</title>
        <authorList>
            <person name="Poehlein A."/>
            <person name="Moghaddam J.A."/>
            <person name="Harms H."/>
            <person name="Alanjari M."/>
            <person name="Koenig G.M."/>
            <person name="Daniel R."/>
            <person name="Schaeberle T.F."/>
        </authorList>
    </citation>
    <scope>NUCLEOTIDE SEQUENCE [LARGE SCALE GENOMIC DNA]</scope>
    <source>
        <strain evidence="1 2">SWB005</strain>
    </source>
</reference>
<dbReference type="AlphaFoldDB" id="A0A2S9XXR5"/>
<keyword evidence="1" id="KW-0560">Oxidoreductase</keyword>
<dbReference type="GO" id="GO:0016706">
    <property type="term" value="F:2-oxoglutarate-dependent dioxygenase activity"/>
    <property type="evidence" value="ECO:0007669"/>
    <property type="project" value="UniProtKB-ARBA"/>
</dbReference>
<organism evidence="1 2">
    <name type="scientific">Enhygromyxa salina</name>
    <dbReference type="NCBI Taxonomy" id="215803"/>
    <lineage>
        <taxon>Bacteria</taxon>
        <taxon>Pseudomonadati</taxon>
        <taxon>Myxococcota</taxon>
        <taxon>Polyangia</taxon>
        <taxon>Nannocystales</taxon>
        <taxon>Nannocystaceae</taxon>
        <taxon>Enhygromyxa</taxon>
    </lineage>
</organism>
<dbReference type="Gene3D" id="2.60.120.620">
    <property type="entry name" value="q2cbj1_9rhob like domain"/>
    <property type="match status" value="1"/>
</dbReference>
<accession>A0A2S9XXR5</accession>
<protein>
    <submittedName>
        <fullName evidence="1">Phytanoyl-CoA dioxygenase PhyH</fullName>
    </submittedName>
</protein>
<keyword evidence="1" id="KW-0223">Dioxygenase</keyword>
<evidence type="ECO:0000313" key="2">
    <source>
        <dbReference type="Proteomes" id="UP000237968"/>
    </source>
</evidence>
<dbReference type="SUPFAM" id="SSF51197">
    <property type="entry name" value="Clavaminate synthase-like"/>
    <property type="match status" value="1"/>
</dbReference>
<dbReference type="EMBL" id="PVNK01000154">
    <property type="protein sequence ID" value="PRP97520.1"/>
    <property type="molecule type" value="Genomic_DNA"/>
</dbReference>